<dbReference type="PANTHER" id="PTHR43694">
    <property type="entry name" value="RIBONUCLEASE J"/>
    <property type="match status" value="1"/>
</dbReference>
<protein>
    <submittedName>
        <fullName evidence="8">MBL fold metallo-hydrolase</fullName>
    </submittedName>
</protein>
<dbReference type="InterPro" id="IPR041636">
    <property type="entry name" value="RNase_J_C"/>
</dbReference>
<name>A0A327JYE6_9BRAD</name>
<dbReference type="SMART" id="SM00849">
    <property type="entry name" value="Lactamase_B"/>
    <property type="match status" value="1"/>
</dbReference>
<evidence type="ECO:0000256" key="3">
    <source>
        <dbReference type="ARBA" id="ARBA00022801"/>
    </source>
</evidence>
<evidence type="ECO:0000313" key="9">
    <source>
        <dbReference type="Proteomes" id="UP000248863"/>
    </source>
</evidence>
<dbReference type="EMBL" id="NPEU01000592">
    <property type="protein sequence ID" value="RAI30624.1"/>
    <property type="molecule type" value="Genomic_DNA"/>
</dbReference>
<dbReference type="PANTHER" id="PTHR43694:SF1">
    <property type="entry name" value="RIBONUCLEASE J"/>
    <property type="match status" value="1"/>
</dbReference>
<proteinExistence type="predicted"/>
<evidence type="ECO:0000256" key="5">
    <source>
        <dbReference type="ARBA" id="ARBA00022839"/>
    </source>
</evidence>
<dbReference type="Gene3D" id="3.10.20.580">
    <property type="match status" value="1"/>
</dbReference>
<sequence>MITKADELVYAPLGGVGEIGMNLSVYGYGSGRKKAWIAVDLGVSFGGGEDLPGVDLVMPDIRFLLEERKSLHGLILTHGHEDHFGAIIDLWPRLKVPIFATPFTAALFEAKRQAEPGAPEIPVNVVPLGGTIKLGPFTVELCSMSHSIPESNALIIGTPLGKVLHTGDWKLDPTPVVGPATDEARLRRLGEEGCLALVGDSTNAVRDGRSPSESEVGATLAKLIAAAPQRVAITTFASHVARIRSIALAARDCGREVVLVGRAMERVVQVARETGHLDGVPEFRSASNYGYFPRDKVVALCTGSQGEPRAALARIASDSHPEIGLAKGDQVIFSSRTIPGNEKAVNKIINGLVAQGVEVITERDHLVHVSGHPRRDELKELLGWVKPSIMIPVHGEPLHLAAHAKLARSLGVPEVVGCRNGDLVRLAPGPAGIVDEVPQGRLYKDGYLIVEAEARTVADRRRLGFVGVVSVALALDETGTLCSDPEVELIGIPENDGRGKSFAAQAVQTALETVEHLPRARRRDPDTVAEAVRRAVRGGIAASWGKKPLCLVHVLTV</sequence>
<gene>
    <name evidence="8" type="ORF">CH338_27325</name>
</gene>
<evidence type="ECO:0000256" key="6">
    <source>
        <dbReference type="ARBA" id="ARBA00022884"/>
    </source>
</evidence>
<keyword evidence="5" id="KW-0269">Exonuclease</keyword>
<dbReference type="Pfam" id="PF00753">
    <property type="entry name" value="Lactamase_B"/>
    <property type="match status" value="1"/>
</dbReference>
<evidence type="ECO:0000259" key="7">
    <source>
        <dbReference type="SMART" id="SM00849"/>
    </source>
</evidence>
<reference evidence="8 9" key="1">
    <citation type="submission" date="2017-07" db="EMBL/GenBank/DDBJ databases">
        <title>Draft Genome Sequences of Select Purple Nonsulfur Bacteria.</title>
        <authorList>
            <person name="Lasarre B."/>
            <person name="Mckinlay J.B."/>
        </authorList>
    </citation>
    <scope>NUCLEOTIDE SEQUENCE [LARGE SCALE GENOMIC DNA]</scope>
    <source>
        <strain evidence="8 9">DSM 11907</strain>
    </source>
</reference>
<dbReference type="SUPFAM" id="SSF56281">
    <property type="entry name" value="Metallo-hydrolase/oxidoreductase"/>
    <property type="match status" value="1"/>
</dbReference>
<dbReference type="Proteomes" id="UP000248863">
    <property type="component" value="Unassembled WGS sequence"/>
</dbReference>
<dbReference type="Gene3D" id="3.60.15.10">
    <property type="entry name" value="Ribonuclease Z/Hydroxyacylglutathione hydrolase-like"/>
    <property type="match status" value="1"/>
</dbReference>
<evidence type="ECO:0000256" key="1">
    <source>
        <dbReference type="ARBA" id="ARBA00022722"/>
    </source>
</evidence>
<dbReference type="CDD" id="cd07714">
    <property type="entry name" value="RNaseJ_MBL-fold"/>
    <property type="match status" value="1"/>
</dbReference>
<evidence type="ECO:0000313" key="8">
    <source>
        <dbReference type="EMBL" id="RAI30624.1"/>
    </source>
</evidence>
<dbReference type="Pfam" id="PF22505">
    <property type="entry name" value="RNase_J_b_CASP"/>
    <property type="match status" value="1"/>
</dbReference>
<keyword evidence="1" id="KW-0540">Nuclease</keyword>
<dbReference type="Pfam" id="PF17770">
    <property type="entry name" value="RNase_J_C"/>
    <property type="match status" value="1"/>
</dbReference>
<accession>A0A327JYE6</accession>
<dbReference type="Pfam" id="PF07521">
    <property type="entry name" value="RMMBL"/>
    <property type="match status" value="1"/>
</dbReference>
<keyword evidence="2" id="KW-0479">Metal-binding</keyword>
<feature type="domain" description="Metallo-beta-lactamase" evidence="7">
    <location>
        <begin position="22"/>
        <end position="220"/>
    </location>
</feature>
<dbReference type="GO" id="GO:0046872">
    <property type="term" value="F:metal ion binding"/>
    <property type="evidence" value="ECO:0007669"/>
    <property type="project" value="UniProtKB-KW"/>
</dbReference>
<dbReference type="GO" id="GO:0004527">
    <property type="term" value="F:exonuclease activity"/>
    <property type="evidence" value="ECO:0007669"/>
    <property type="project" value="UniProtKB-KW"/>
</dbReference>
<keyword evidence="3 8" id="KW-0378">Hydrolase</keyword>
<keyword evidence="6" id="KW-0694">RNA-binding</keyword>
<dbReference type="AlphaFoldDB" id="A0A327JYE6"/>
<dbReference type="InterPro" id="IPR011108">
    <property type="entry name" value="RMMBL"/>
</dbReference>
<keyword evidence="9" id="KW-1185">Reference proteome</keyword>
<dbReference type="Gene3D" id="3.40.50.10710">
    <property type="entry name" value="Metallo-hydrolase/oxidoreductase"/>
    <property type="match status" value="1"/>
</dbReference>
<dbReference type="InterPro" id="IPR055132">
    <property type="entry name" value="RNase_J_b_CASP"/>
</dbReference>
<dbReference type="InterPro" id="IPR001279">
    <property type="entry name" value="Metallo-B-lactamas"/>
</dbReference>
<keyword evidence="4" id="KW-0862">Zinc</keyword>
<dbReference type="InterPro" id="IPR042173">
    <property type="entry name" value="RNase_J_2"/>
</dbReference>
<organism evidence="8 9">
    <name type="scientific">Rhodoplanes elegans</name>
    <dbReference type="NCBI Taxonomy" id="29408"/>
    <lineage>
        <taxon>Bacteria</taxon>
        <taxon>Pseudomonadati</taxon>
        <taxon>Pseudomonadota</taxon>
        <taxon>Alphaproteobacteria</taxon>
        <taxon>Hyphomicrobiales</taxon>
        <taxon>Nitrobacteraceae</taxon>
        <taxon>Rhodoplanes</taxon>
    </lineage>
</organism>
<dbReference type="GO" id="GO:0003723">
    <property type="term" value="F:RNA binding"/>
    <property type="evidence" value="ECO:0007669"/>
    <property type="project" value="UniProtKB-KW"/>
</dbReference>
<comment type="caution">
    <text evidence="8">The sequence shown here is derived from an EMBL/GenBank/DDBJ whole genome shotgun (WGS) entry which is preliminary data.</text>
</comment>
<dbReference type="OrthoDB" id="9770211at2"/>
<evidence type="ECO:0000256" key="4">
    <source>
        <dbReference type="ARBA" id="ARBA00022833"/>
    </source>
</evidence>
<dbReference type="InterPro" id="IPR036866">
    <property type="entry name" value="RibonucZ/Hydroxyglut_hydro"/>
</dbReference>
<evidence type="ECO:0000256" key="2">
    <source>
        <dbReference type="ARBA" id="ARBA00022723"/>
    </source>
</evidence>